<gene>
    <name evidence="9" type="ORF">JOF46_001333</name>
</gene>
<sequence length="254" mass="26730">MKIAVLIKQVPDTAEERILDPGSGRVDREASDPVIDEITERALELALTVKDRDKSTEVVVVSMGPADTVKSIRKALSMGADSGIHVLDDFLAGADLVLTARMLAAALRDTGADLVIAGNESTDGRAGMLPAMVAEHLSLPMLGSLVSVEIGSDSVTGRRQNESGTQEVAATYPAIITVTERFPEARFPNFKGILGAKRKPVQTLSATDLGGETRAASTVLDVSQRPARTAGAKITDDGNAAAELVDFLAARRLI</sequence>
<evidence type="ECO:0000256" key="5">
    <source>
        <dbReference type="ARBA" id="ARBA00022448"/>
    </source>
</evidence>
<comment type="function">
    <text evidence="7">The electron transfer flavoprotein serves as a specific electron acceptor for other dehydrogenases. It transfers the electrons to the main respiratory chain via ETF-ubiquinone oxidoreductase (ETF dehydrogenase).</text>
</comment>
<dbReference type="Proteomes" id="UP000766570">
    <property type="component" value="Unassembled WGS sequence"/>
</dbReference>
<dbReference type="InterPro" id="IPR014729">
    <property type="entry name" value="Rossmann-like_a/b/a_fold"/>
</dbReference>
<evidence type="ECO:0000256" key="1">
    <source>
        <dbReference type="ARBA" id="ARBA00001974"/>
    </source>
</evidence>
<dbReference type="EMBL" id="JAGIOE010000001">
    <property type="protein sequence ID" value="MBP2373421.1"/>
    <property type="molecule type" value="Genomic_DNA"/>
</dbReference>
<organism evidence="9 10">
    <name type="scientific">Paeniglutamicibacter psychrophenolicus</name>
    <dbReference type="NCBI Taxonomy" id="257454"/>
    <lineage>
        <taxon>Bacteria</taxon>
        <taxon>Bacillati</taxon>
        <taxon>Actinomycetota</taxon>
        <taxon>Actinomycetes</taxon>
        <taxon>Micrococcales</taxon>
        <taxon>Micrococcaceae</taxon>
        <taxon>Paeniglutamicibacter</taxon>
    </lineage>
</organism>
<dbReference type="InterPro" id="IPR014730">
    <property type="entry name" value="ETF_a/b_N"/>
</dbReference>
<comment type="similarity">
    <text evidence="2">Belongs to the ETF beta-subunit/FixA family.</text>
</comment>
<evidence type="ECO:0000313" key="10">
    <source>
        <dbReference type="Proteomes" id="UP000766570"/>
    </source>
</evidence>
<evidence type="ECO:0000313" key="9">
    <source>
        <dbReference type="EMBL" id="MBP2373421.1"/>
    </source>
</evidence>
<keyword evidence="6" id="KW-0249">Electron transport</keyword>
<feature type="domain" description="Electron transfer flavoprotein alpha/beta-subunit N-terminal" evidence="8">
    <location>
        <begin position="23"/>
        <end position="213"/>
    </location>
</feature>
<keyword evidence="10" id="KW-1185">Reference proteome</keyword>
<evidence type="ECO:0000256" key="4">
    <source>
        <dbReference type="ARBA" id="ARBA00016797"/>
    </source>
</evidence>
<dbReference type="PANTHER" id="PTHR21294">
    <property type="entry name" value="ELECTRON TRANSFER FLAVOPROTEIN BETA-SUBUNIT"/>
    <property type="match status" value="1"/>
</dbReference>
<evidence type="ECO:0000256" key="7">
    <source>
        <dbReference type="ARBA" id="ARBA00025649"/>
    </source>
</evidence>
<evidence type="ECO:0000256" key="6">
    <source>
        <dbReference type="ARBA" id="ARBA00022982"/>
    </source>
</evidence>
<dbReference type="Pfam" id="PF01012">
    <property type="entry name" value="ETF"/>
    <property type="match status" value="1"/>
</dbReference>
<protein>
    <recommendedName>
        <fullName evidence="4">Electron transfer flavoprotein subunit beta</fullName>
    </recommendedName>
</protein>
<dbReference type="RefSeq" id="WP_209906605.1">
    <property type="nucleotide sequence ID" value="NZ_BAAAMI010000005.1"/>
</dbReference>
<dbReference type="InterPro" id="IPR033948">
    <property type="entry name" value="ETF_beta_N"/>
</dbReference>
<evidence type="ECO:0000256" key="3">
    <source>
        <dbReference type="ARBA" id="ARBA00011355"/>
    </source>
</evidence>
<keyword evidence="5" id="KW-0813">Transport</keyword>
<proteinExistence type="inferred from homology"/>
<dbReference type="Gene3D" id="3.40.50.620">
    <property type="entry name" value="HUPs"/>
    <property type="match status" value="1"/>
</dbReference>
<dbReference type="PANTHER" id="PTHR21294:SF8">
    <property type="entry name" value="ELECTRON TRANSFER FLAVOPROTEIN SUBUNIT BETA"/>
    <property type="match status" value="1"/>
</dbReference>
<dbReference type="SMART" id="SM00893">
    <property type="entry name" value="ETF"/>
    <property type="match status" value="1"/>
</dbReference>
<dbReference type="InterPro" id="IPR012255">
    <property type="entry name" value="ETF_b"/>
</dbReference>
<name>A0ABS4WBJ9_9MICC</name>
<evidence type="ECO:0000256" key="2">
    <source>
        <dbReference type="ARBA" id="ARBA00007557"/>
    </source>
</evidence>
<dbReference type="PIRSF" id="PIRSF000090">
    <property type="entry name" value="Beta-ETF"/>
    <property type="match status" value="1"/>
</dbReference>
<comment type="caution">
    <text evidence="9">The sequence shown here is derived from an EMBL/GenBank/DDBJ whole genome shotgun (WGS) entry which is preliminary data.</text>
</comment>
<comment type="cofactor">
    <cofactor evidence="1">
        <name>FAD</name>
        <dbReference type="ChEBI" id="CHEBI:57692"/>
    </cofactor>
</comment>
<evidence type="ECO:0000259" key="8">
    <source>
        <dbReference type="SMART" id="SM00893"/>
    </source>
</evidence>
<dbReference type="CDD" id="cd01714">
    <property type="entry name" value="ETF_beta"/>
    <property type="match status" value="1"/>
</dbReference>
<accession>A0ABS4WBJ9</accession>
<reference evidence="9 10" key="1">
    <citation type="submission" date="2021-03" db="EMBL/GenBank/DDBJ databases">
        <title>Sequencing the genomes of 1000 actinobacteria strains.</title>
        <authorList>
            <person name="Klenk H.-P."/>
        </authorList>
    </citation>
    <scope>NUCLEOTIDE SEQUENCE [LARGE SCALE GENOMIC DNA]</scope>
    <source>
        <strain evidence="9 10">DSM 15454</strain>
    </source>
</reference>
<dbReference type="SUPFAM" id="SSF52402">
    <property type="entry name" value="Adenine nucleotide alpha hydrolases-like"/>
    <property type="match status" value="1"/>
</dbReference>
<comment type="subunit">
    <text evidence="3">Heterodimer of an alpha and a beta subunit.</text>
</comment>